<evidence type="ECO:0000313" key="4">
    <source>
        <dbReference type="EMBL" id="AKA35674.1"/>
    </source>
</evidence>
<sequence length="646" mass="74817">MMNRILLLGLILPLHFASAQEVKFGKISKEELIEKEYAPDRSANAAILYKNQKTYFLTTNGVNSLVTEIHERIKIYNKEGFEYATETIDLFKTRYDDELVRKIKAVTYNLKDGEIVEDELDKDQIFKTEASYNYNQVKFTMPNVQEGSVIEFRYVIKSPFIWNIDDFQFQYDIPVKQMIAELRTPKGFHFKQTPKGYYNVYPKTSTSRDNRIGMDVIINKYHAVQVPAMKKEAYVDNIDNYRSGVMFELVYVDIPGYYKSFAQSWGDVAKTIGNSDDYKNELDKTKSFDDELDAVITGKSSQIDKMKAIFKHVKNTITWNGRDGKYFQYGLKKALKEKKGNAADINLLMVAMLRYAGIDANPVVISTKDNAIPFFPTLDRLNYVIAYANIDDKQYFLDATEEFSDINVLPVKDYNWKGMLIDNQKMVWQQINVISPKQSNKLYSVNLKLSEDGSCEGTYKSRFDRHSAFAFRKNFKNTELDSYLSSMEEQFSGIEIDGHEVKNADVYEGPVSESFEFYNDYAADVIDGKLYFEPLSFMRMEENPFKSEERMYPIDFGYPFKDTYMVNVDIPEGYVVESKPEPIVVKLPNDLGRFKYILSENGSKINVLVNFEINRAILSAELYPILREFFKQIIAKESEKVVLAKV</sequence>
<dbReference type="InterPro" id="IPR002931">
    <property type="entry name" value="Transglutaminase-like"/>
</dbReference>
<feature type="domain" description="Transglutaminase-like" evidence="2">
    <location>
        <begin position="295"/>
        <end position="369"/>
    </location>
</feature>
<evidence type="ECO:0000259" key="3">
    <source>
        <dbReference type="Pfam" id="PF12969"/>
    </source>
</evidence>
<dbReference type="Gene3D" id="2.60.120.1130">
    <property type="match status" value="1"/>
</dbReference>
<dbReference type="Pfam" id="PF01841">
    <property type="entry name" value="Transglut_core"/>
    <property type="match status" value="1"/>
</dbReference>
<dbReference type="AlphaFoldDB" id="A0A0D5YUV0"/>
<dbReference type="KEGG" id="mlt:VC82_2079"/>
<dbReference type="Gene3D" id="3.10.620.30">
    <property type="match status" value="1"/>
</dbReference>
<dbReference type="SUPFAM" id="SSF54001">
    <property type="entry name" value="Cysteine proteinases"/>
    <property type="match status" value="1"/>
</dbReference>
<keyword evidence="5" id="KW-1185">Reference proteome</keyword>
<accession>A0A0D5YUV0</accession>
<name>A0A0D5YUV0_9FLAO</name>
<gene>
    <name evidence="4" type="ORF">VC82_2079</name>
</gene>
<evidence type="ECO:0000313" key="5">
    <source>
        <dbReference type="Proteomes" id="UP000032726"/>
    </source>
</evidence>
<protein>
    <submittedName>
        <fullName evidence="4">Transglutaminase domain-containing protein</fullName>
    </submittedName>
</protein>
<feature type="chain" id="PRO_5002299997" evidence="1">
    <location>
        <begin position="20"/>
        <end position="646"/>
    </location>
</feature>
<dbReference type="InterPro" id="IPR024618">
    <property type="entry name" value="DUF3857"/>
</dbReference>
<dbReference type="Proteomes" id="UP000032726">
    <property type="component" value="Chromosome"/>
</dbReference>
<dbReference type="PATRIC" id="fig|516051.4.peg.2142"/>
<dbReference type="Gene3D" id="2.60.40.3140">
    <property type="match status" value="1"/>
</dbReference>
<feature type="signal peptide" evidence="1">
    <location>
        <begin position="1"/>
        <end position="19"/>
    </location>
</feature>
<organism evidence="4 5">
    <name type="scientific">Flagellimonas lutaonensis</name>
    <dbReference type="NCBI Taxonomy" id="516051"/>
    <lineage>
        <taxon>Bacteria</taxon>
        <taxon>Pseudomonadati</taxon>
        <taxon>Bacteroidota</taxon>
        <taxon>Flavobacteriia</taxon>
        <taxon>Flavobacteriales</taxon>
        <taxon>Flavobacteriaceae</taxon>
        <taxon>Flagellimonas</taxon>
    </lineage>
</organism>
<dbReference type="STRING" id="516051.VC82_2079"/>
<feature type="domain" description="DUF3857" evidence="3">
    <location>
        <begin position="64"/>
        <end position="210"/>
    </location>
</feature>
<dbReference type="HOGENOM" id="CLU_026364_0_0_10"/>
<keyword evidence="1" id="KW-0732">Signal</keyword>
<proteinExistence type="predicted"/>
<dbReference type="EMBL" id="CP011071">
    <property type="protein sequence ID" value="AKA35674.1"/>
    <property type="molecule type" value="Genomic_DNA"/>
</dbReference>
<evidence type="ECO:0000259" key="2">
    <source>
        <dbReference type="Pfam" id="PF01841"/>
    </source>
</evidence>
<reference evidence="4 5" key="1">
    <citation type="submission" date="2015-03" db="EMBL/GenBank/DDBJ databases">
        <title>Complete genome sequence of Muricauda lutaonensis CC-HSB-11T, isolated from a coastal hot spring.</title>
        <authorList>
            <person name="Kim K.M."/>
        </authorList>
    </citation>
    <scope>NUCLEOTIDE SEQUENCE [LARGE SCALE GENOMIC DNA]</scope>
    <source>
        <strain evidence="4 5">CC-HSB-11</strain>
    </source>
</reference>
<dbReference type="Pfam" id="PF12969">
    <property type="entry name" value="DUF3857"/>
    <property type="match status" value="1"/>
</dbReference>
<dbReference type="RefSeq" id="WP_045802304.1">
    <property type="nucleotide sequence ID" value="NZ_CP011071.1"/>
</dbReference>
<dbReference type="OrthoDB" id="98874at2"/>
<dbReference type="InterPro" id="IPR038765">
    <property type="entry name" value="Papain-like_cys_pep_sf"/>
</dbReference>
<evidence type="ECO:0000256" key="1">
    <source>
        <dbReference type="SAM" id="SignalP"/>
    </source>
</evidence>